<proteinExistence type="predicted"/>
<sequence>MKSDDITKILYFRTIFPNDSPSESFGSIQSVARKISYFPVSHNRAAVVMTRKTGGLSANDGLRGCVFC</sequence>
<name>E7QQ81_HALPU</name>
<accession>E7QQ81</accession>
<evidence type="ECO:0000313" key="2">
    <source>
        <dbReference type="Proteomes" id="UP000003751"/>
    </source>
</evidence>
<reference evidence="1 2" key="1">
    <citation type="journal article" date="2014" name="ISME J.">
        <title>Trehalose/2-sulfotrehalose biosynthesis and glycine-betaine uptake are widely spread mechanisms for osmoadaptation in the Halobacteriales.</title>
        <authorList>
            <person name="Youssef N.H."/>
            <person name="Savage-Ashlock K.N."/>
            <person name="McCully A.L."/>
            <person name="Luedtke B."/>
            <person name="Shaw E.I."/>
            <person name="Hoff W.D."/>
            <person name="Elshahed M.S."/>
        </authorList>
    </citation>
    <scope>NUCLEOTIDE SEQUENCE [LARGE SCALE GENOMIC DNA]</scope>
    <source>
        <strain evidence="1 2">DX253</strain>
    </source>
</reference>
<gene>
    <name evidence="1" type="ORF">ZOD2009_04757</name>
</gene>
<dbReference type="Proteomes" id="UP000003751">
    <property type="component" value="Unassembled WGS sequence"/>
</dbReference>
<evidence type="ECO:0000313" key="1">
    <source>
        <dbReference type="EMBL" id="EFW93145.1"/>
    </source>
</evidence>
<dbReference type="PATRIC" id="fig|797209.4.peg.941"/>
<dbReference type="EMBL" id="AEMG01000004">
    <property type="protein sequence ID" value="EFW93145.1"/>
    <property type="molecule type" value="Genomic_DNA"/>
</dbReference>
<organism evidence="1 2">
    <name type="scientific">Haladaptatus paucihalophilus DX253</name>
    <dbReference type="NCBI Taxonomy" id="797209"/>
    <lineage>
        <taxon>Archaea</taxon>
        <taxon>Methanobacteriati</taxon>
        <taxon>Methanobacteriota</taxon>
        <taxon>Stenosarchaea group</taxon>
        <taxon>Halobacteria</taxon>
        <taxon>Halobacteriales</taxon>
        <taxon>Haladaptataceae</taxon>
        <taxon>Haladaptatus</taxon>
    </lineage>
</organism>
<protein>
    <submittedName>
        <fullName evidence="1">Uncharacterized protein</fullName>
    </submittedName>
</protein>
<comment type="caution">
    <text evidence="1">The sequence shown here is derived from an EMBL/GenBank/DDBJ whole genome shotgun (WGS) entry which is preliminary data.</text>
</comment>
<dbReference type="AlphaFoldDB" id="E7QQ81"/>